<dbReference type="EMBL" id="CAEZZU010000097">
    <property type="protein sequence ID" value="CAB4779158.1"/>
    <property type="molecule type" value="Genomic_DNA"/>
</dbReference>
<name>A0A6J6W841_9ZZZZ</name>
<evidence type="ECO:0000313" key="1">
    <source>
        <dbReference type="EMBL" id="CAB4779158.1"/>
    </source>
</evidence>
<protein>
    <submittedName>
        <fullName evidence="1">Unannotated protein</fullName>
    </submittedName>
</protein>
<proteinExistence type="predicted"/>
<reference evidence="1" key="1">
    <citation type="submission" date="2020-05" db="EMBL/GenBank/DDBJ databases">
        <authorList>
            <person name="Chiriac C."/>
            <person name="Salcher M."/>
            <person name="Ghai R."/>
            <person name="Kavagutti S V."/>
        </authorList>
    </citation>
    <scope>NUCLEOTIDE SEQUENCE</scope>
</reference>
<dbReference type="AlphaFoldDB" id="A0A6J6W841"/>
<gene>
    <name evidence="1" type="ORF">UFOPK2925_00747</name>
</gene>
<sequence>MQLKSKIAGSAMAMALALGMSAAPAFAGAPVVATGEVAYDQGTMSSRGNCSTIAIGTILNGAKTSGLGLTEQALTSSSKGYPRNSGDVSAARVGQCAVETSAGFSGGTPTGFGEYVNKDVAKFGTKLTGISDCLGAALEPVDLDERPLTGKLSIGFTDASKLDAYIRIQGFDTAAADKVWLAGIVAKGEGVGTTIGGNVWFNPVTKIKGAGLYGTAIVDDVKTVGFDESTFTSVAPGYATSVGFTIGEAIACSTGTGDVGLGYGVPGLDLIGLGGGAGFPSLGLGTSADGIQFLL</sequence>
<organism evidence="1">
    <name type="scientific">freshwater metagenome</name>
    <dbReference type="NCBI Taxonomy" id="449393"/>
    <lineage>
        <taxon>unclassified sequences</taxon>
        <taxon>metagenomes</taxon>
        <taxon>ecological metagenomes</taxon>
    </lineage>
</organism>
<accession>A0A6J6W841</accession>